<dbReference type="RefSeq" id="WP_177215589.1">
    <property type="nucleotide sequence ID" value="NZ_FOGI01000006.1"/>
</dbReference>
<dbReference type="Proteomes" id="UP000199051">
    <property type="component" value="Unassembled WGS sequence"/>
</dbReference>
<dbReference type="SMART" id="SM00382">
    <property type="entry name" value="AAA"/>
    <property type="match status" value="1"/>
</dbReference>
<dbReference type="GO" id="GO:0016887">
    <property type="term" value="F:ATP hydrolysis activity"/>
    <property type="evidence" value="ECO:0007669"/>
    <property type="project" value="InterPro"/>
</dbReference>
<evidence type="ECO:0000313" key="4">
    <source>
        <dbReference type="Proteomes" id="UP000199051"/>
    </source>
</evidence>
<reference evidence="4" key="1">
    <citation type="submission" date="2016-10" db="EMBL/GenBank/DDBJ databases">
        <authorList>
            <person name="Varghese N."/>
            <person name="Submissions S."/>
        </authorList>
    </citation>
    <scope>NUCLEOTIDE SEQUENCE [LARGE SCALE GENOMIC DNA]</scope>
    <source>
        <strain evidence="4">DSM 44260</strain>
    </source>
</reference>
<keyword evidence="4" id="KW-1185">Reference proteome</keyword>
<dbReference type="InterPro" id="IPR054567">
    <property type="entry name" value="NNH7"/>
</dbReference>
<dbReference type="STRING" id="155974.SAMN04487818_106198"/>
<dbReference type="InterPro" id="IPR049945">
    <property type="entry name" value="AAA_22"/>
</dbReference>
<name>A0A1H9TC67_9PSEU</name>
<dbReference type="AlphaFoldDB" id="A0A1H9TC67"/>
<dbReference type="EMBL" id="FOGI01000006">
    <property type="protein sequence ID" value="SER94920.1"/>
    <property type="molecule type" value="Genomic_DNA"/>
</dbReference>
<accession>A0A1H9TC67</accession>
<dbReference type="InterPro" id="IPR003593">
    <property type="entry name" value="AAA+_ATPase"/>
</dbReference>
<feature type="domain" description="AAA+ ATPase" evidence="2">
    <location>
        <begin position="350"/>
        <end position="492"/>
    </location>
</feature>
<dbReference type="Gene3D" id="3.40.50.300">
    <property type="entry name" value="P-loop containing nucleotide triphosphate hydrolases"/>
    <property type="match status" value="1"/>
</dbReference>
<protein>
    <recommendedName>
        <fullName evidence="2">AAA+ ATPase domain-containing protein</fullName>
    </recommendedName>
</protein>
<keyword evidence="1" id="KW-0812">Transmembrane</keyword>
<evidence type="ECO:0000259" key="2">
    <source>
        <dbReference type="SMART" id="SM00382"/>
    </source>
</evidence>
<dbReference type="Pfam" id="PF22738">
    <property type="entry name" value="NNH7"/>
    <property type="match status" value="1"/>
</dbReference>
<feature type="transmembrane region" description="Helical" evidence="1">
    <location>
        <begin position="33"/>
        <end position="58"/>
    </location>
</feature>
<dbReference type="Pfam" id="PF13401">
    <property type="entry name" value="AAA_22"/>
    <property type="match status" value="1"/>
</dbReference>
<gene>
    <name evidence="3" type="ORF">SAMN04487818_106198</name>
</gene>
<keyword evidence="1" id="KW-1133">Transmembrane helix</keyword>
<organism evidence="3 4">
    <name type="scientific">Actinokineospora terrae</name>
    <dbReference type="NCBI Taxonomy" id="155974"/>
    <lineage>
        <taxon>Bacteria</taxon>
        <taxon>Bacillati</taxon>
        <taxon>Actinomycetota</taxon>
        <taxon>Actinomycetes</taxon>
        <taxon>Pseudonocardiales</taxon>
        <taxon>Pseudonocardiaceae</taxon>
        <taxon>Actinokineospora</taxon>
    </lineage>
</organism>
<dbReference type="InterPro" id="IPR027417">
    <property type="entry name" value="P-loop_NTPase"/>
</dbReference>
<evidence type="ECO:0000313" key="3">
    <source>
        <dbReference type="EMBL" id="SER94920.1"/>
    </source>
</evidence>
<keyword evidence="1" id="KW-0472">Membrane</keyword>
<sequence length="840" mass="92129">MPRQPALTFAGALDVLGKHEPRAVGALDKALGGLILAAGAGAGLAVLGGAALAPLALLTPLWGWVDQKNEAFGLLRSIVGGLRAKTSVAAGRERRELVSAAHSIIAAAAFLEVLREHLAEHDISVDFEWPERDGSHAEDYFEALYLLEVPCPSGAWGFRENLDRITRWAADLLRHTNEQLAAAEMGYPEPVEFVDAVAQRYESYYLDLAATVPEFLVWASLGEHAATRARLAELDTLLRNAAAEQATALEGLHRLVSANAPGPRPNHPRWSLHLANRSVLFEPVVPTDAGPYNTEVVFPTVERMFLTPRYRIARSAKSTALADDTWWDHQDIHHDLDHRLAGHLASAEAVRVPMVLLGHPGAGKSLLTKVLAAQLPVSNYTVVRVPLRSVDSGAPIMKQVQAALDRATNERVLWTDLADSSADTLRVLLLDGLDELLQASRYDRHSYLQEVADFQWIEAQQGRPVAVIVTCRTVVVDRVSLVDGTVVVKLEAFSHDQVAGWLERWRAANAAGVGSGAVRALTFDEAMHQADLAVQPLLLLMLALYAADPTSRLLDAGLSRAALYDQILDTVVRREVLKRTDHLLRGRALDVAVDNQVTRLAIAGMAMFNRGRLSASESEIRADLAALGGESAVAEDAGARVVGEFFFVHTAEANSANRDYRSYEFLHANFGEYLVAHFVVLELRKVAEASFGGRWPSGEIADELLYAVLSHHAWRRRRSIVEFAVGLFSELPADERANIQKVLRTLISTYRAKERSSRFNGYTPVPRDTIRQHATYSANLVTMAVSFTAPDPVRLVDVFGGEPSEALRAWRSTLSLWRSGLDGNAWQLMAGWFIASITRL</sequence>
<evidence type="ECO:0000256" key="1">
    <source>
        <dbReference type="SAM" id="Phobius"/>
    </source>
</evidence>
<proteinExistence type="predicted"/>
<dbReference type="SUPFAM" id="SSF52540">
    <property type="entry name" value="P-loop containing nucleoside triphosphate hydrolases"/>
    <property type="match status" value="1"/>
</dbReference>